<feature type="signal peptide" evidence="1">
    <location>
        <begin position="1"/>
        <end position="16"/>
    </location>
</feature>
<dbReference type="Proteomes" id="UP000295252">
    <property type="component" value="Chromosome I"/>
</dbReference>
<sequence>MHLATTNGWMTLLVLSSTPRLWSPTSRGNTATAATTQMFNHLNMMNSLCRRQNPKWCGTTSTRTTLWVESSLWPSRLHWVGPYTPLIPLADHMIVSHAIMILMAQSTMITRGFKSTFLMLVSLQHLICFMASHRPKGYPRWFAYMEYHF</sequence>
<name>A0A068UR93_COFCA</name>
<keyword evidence="1" id="KW-0732">Signal</keyword>
<evidence type="ECO:0000313" key="3">
    <source>
        <dbReference type="Proteomes" id="UP000295252"/>
    </source>
</evidence>
<accession>A0A068UR93</accession>
<evidence type="ECO:0008006" key="4">
    <source>
        <dbReference type="Google" id="ProtNLM"/>
    </source>
</evidence>
<dbReference type="InParanoid" id="A0A068UR93"/>
<feature type="chain" id="PRO_5001655150" description="Secreted protein" evidence="1">
    <location>
        <begin position="17"/>
        <end position="149"/>
    </location>
</feature>
<dbReference type="Gramene" id="CDP11060">
    <property type="protein sequence ID" value="CDP11060"/>
    <property type="gene ID" value="GSCOC_T00033057001"/>
</dbReference>
<dbReference type="AlphaFoldDB" id="A0A068UR93"/>
<gene>
    <name evidence="2" type="ORF">GSCOC_T00033057001</name>
</gene>
<evidence type="ECO:0000256" key="1">
    <source>
        <dbReference type="SAM" id="SignalP"/>
    </source>
</evidence>
<evidence type="ECO:0000313" key="2">
    <source>
        <dbReference type="EMBL" id="CDP11060.1"/>
    </source>
</evidence>
<proteinExistence type="predicted"/>
<dbReference type="EMBL" id="HG739135">
    <property type="protein sequence ID" value="CDP11060.1"/>
    <property type="molecule type" value="Genomic_DNA"/>
</dbReference>
<organism evidence="2 3">
    <name type="scientific">Coffea canephora</name>
    <name type="common">Robusta coffee</name>
    <dbReference type="NCBI Taxonomy" id="49390"/>
    <lineage>
        <taxon>Eukaryota</taxon>
        <taxon>Viridiplantae</taxon>
        <taxon>Streptophyta</taxon>
        <taxon>Embryophyta</taxon>
        <taxon>Tracheophyta</taxon>
        <taxon>Spermatophyta</taxon>
        <taxon>Magnoliopsida</taxon>
        <taxon>eudicotyledons</taxon>
        <taxon>Gunneridae</taxon>
        <taxon>Pentapetalae</taxon>
        <taxon>asterids</taxon>
        <taxon>lamiids</taxon>
        <taxon>Gentianales</taxon>
        <taxon>Rubiaceae</taxon>
        <taxon>Ixoroideae</taxon>
        <taxon>Gardenieae complex</taxon>
        <taxon>Bertiereae - Coffeeae clade</taxon>
        <taxon>Coffeeae</taxon>
        <taxon>Coffea</taxon>
    </lineage>
</organism>
<reference evidence="3" key="1">
    <citation type="journal article" date="2014" name="Science">
        <title>The coffee genome provides insight into the convergent evolution of caffeine biosynthesis.</title>
        <authorList>
            <person name="Denoeud F."/>
            <person name="Carretero-Paulet L."/>
            <person name="Dereeper A."/>
            <person name="Droc G."/>
            <person name="Guyot R."/>
            <person name="Pietrella M."/>
            <person name="Zheng C."/>
            <person name="Alberti A."/>
            <person name="Anthony F."/>
            <person name="Aprea G."/>
            <person name="Aury J.M."/>
            <person name="Bento P."/>
            <person name="Bernard M."/>
            <person name="Bocs S."/>
            <person name="Campa C."/>
            <person name="Cenci A."/>
            <person name="Combes M.C."/>
            <person name="Crouzillat D."/>
            <person name="Da Silva C."/>
            <person name="Daddiego L."/>
            <person name="De Bellis F."/>
            <person name="Dussert S."/>
            <person name="Garsmeur O."/>
            <person name="Gayraud T."/>
            <person name="Guignon V."/>
            <person name="Jahn K."/>
            <person name="Jamilloux V."/>
            <person name="Joet T."/>
            <person name="Labadie K."/>
            <person name="Lan T."/>
            <person name="Leclercq J."/>
            <person name="Lepelley M."/>
            <person name="Leroy T."/>
            <person name="Li L.T."/>
            <person name="Librado P."/>
            <person name="Lopez L."/>
            <person name="Munoz A."/>
            <person name="Noel B."/>
            <person name="Pallavicini A."/>
            <person name="Perrotta G."/>
            <person name="Poncet V."/>
            <person name="Pot D."/>
            <person name="Priyono X."/>
            <person name="Rigoreau M."/>
            <person name="Rouard M."/>
            <person name="Rozas J."/>
            <person name="Tranchant-Dubreuil C."/>
            <person name="VanBuren R."/>
            <person name="Zhang Q."/>
            <person name="Andrade A.C."/>
            <person name="Argout X."/>
            <person name="Bertrand B."/>
            <person name="de Kochko A."/>
            <person name="Graziosi G."/>
            <person name="Henry R.J."/>
            <person name="Jayarama X."/>
            <person name="Ming R."/>
            <person name="Nagai C."/>
            <person name="Rounsley S."/>
            <person name="Sankoff D."/>
            <person name="Giuliano G."/>
            <person name="Albert V.A."/>
            <person name="Wincker P."/>
            <person name="Lashermes P."/>
        </authorList>
    </citation>
    <scope>NUCLEOTIDE SEQUENCE [LARGE SCALE GENOMIC DNA]</scope>
    <source>
        <strain evidence="3">cv. DH200-94</strain>
    </source>
</reference>
<keyword evidence="3" id="KW-1185">Reference proteome</keyword>
<protein>
    <recommendedName>
        <fullName evidence="4">Secreted protein</fullName>
    </recommendedName>
</protein>